<dbReference type="GO" id="GO:0006457">
    <property type="term" value="P:protein folding"/>
    <property type="evidence" value="ECO:0007669"/>
    <property type="project" value="TreeGrafter"/>
</dbReference>
<feature type="compositionally biased region" description="Basic residues" evidence="5">
    <location>
        <begin position="8"/>
        <end position="19"/>
    </location>
</feature>
<gene>
    <name evidence="7" type="ORF">D6C78_03429</name>
</gene>
<dbReference type="AlphaFoldDB" id="A0A4T0BX75"/>
<keyword evidence="4" id="KW-0175">Coiled coil</keyword>
<dbReference type="PANTHER" id="PTHR46035:SF1">
    <property type="entry name" value="TETRATRICOPEPTIDE REPEAT PROTEIN 4"/>
    <property type="match status" value="1"/>
</dbReference>
<dbReference type="Pfam" id="PF18972">
    <property type="entry name" value="Wheel"/>
    <property type="match status" value="1"/>
</dbReference>
<comment type="caution">
    <text evidence="7">The sequence shown here is derived from an EMBL/GenBank/DDBJ whole genome shotgun (WGS) entry which is preliminary data.</text>
</comment>
<evidence type="ECO:0000256" key="2">
    <source>
        <dbReference type="ARBA" id="ARBA00022803"/>
    </source>
</evidence>
<dbReference type="SUPFAM" id="SSF48452">
    <property type="entry name" value="TPR-like"/>
    <property type="match status" value="1"/>
</dbReference>
<accession>A0A4T0BX75</accession>
<dbReference type="GO" id="GO:0030544">
    <property type="term" value="F:Hsp70 protein binding"/>
    <property type="evidence" value="ECO:0007669"/>
    <property type="project" value="TreeGrafter"/>
</dbReference>
<feature type="region of interest" description="Disordered" evidence="5">
    <location>
        <begin position="76"/>
        <end position="96"/>
    </location>
</feature>
<organism evidence="7 8">
    <name type="scientific">Aureobasidium pullulans</name>
    <name type="common">Black yeast</name>
    <name type="synonym">Pullularia pullulans</name>
    <dbReference type="NCBI Taxonomy" id="5580"/>
    <lineage>
        <taxon>Eukaryota</taxon>
        <taxon>Fungi</taxon>
        <taxon>Dikarya</taxon>
        <taxon>Ascomycota</taxon>
        <taxon>Pezizomycotina</taxon>
        <taxon>Dothideomycetes</taxon>
        <taxon>Dothideomycetidae</taxon>
        <taxon>Dothideales</taxon>
        <taxon>Saccotheciaceae</taxon>
        <taxon>Aureobasidium</taxon>
    </lineage>
</organism>
<dbReference type="EMBL" id="QZBZ01000049">
    <property type="protein sequence ID" value="TIA39259.1"/>
    <property type="molecule type" value="Genomic_DNA"/>
</dbReference>
<sequence>MPVEGRKSWKGLKQPHRHSNMASRVQELPDDFDDKIDLDKAPPEVNGPAPAPEAGGEGGLSFDMMMQAAAKHFPAKKDAVPEGDTSQPGAEMPPGMATARQYTADEMWQMLNKSPLFMTELDETGEDGGENVALEALKALAYEGTRAENAASFREQGNENARLKRWKDAREFYDRALGALKLPQKTADPKERDEDPEHDLAEKDFVELDEEEEARKEKEHEEASLVNRALCNLELKNYGSCNRDCAAALKINPLNVKAYYRSGMANFHLDKLPAASWSCDLGLKIDPTNKSLLLLSEKIQKRRDQIEKAEREQREREEKAHREKQTLALALKGRNIATRSTTTAPPQLEDAVVQLEDPTDAASTLSFPCLLLYPLHNQTDFIKSFAEDESVGQHLEYIFPLPWDEDEQYMPEKVECYIETKTGGLVKAGKKMALLRILNTGKVEIVDSLLRINVVPSARAQEWVDNFKKIKAAAK</sequence>
<keyword evidence="1" id="KW-0677">Repeat</keyword>
<feature type="domain" description="Cns1/TTC4 wheel" evidence="6">
    <location>
        <begin position="357"/>
        <end position="467"/>
    </location>
</feature>
<evidence type="ECO:0000256" key="4">
    <source>
        <dbReference type="SAM" id="Coils"/>
    </source>
</evidence>
<reference evidence="7 8" key="1">
    <citation type="submission" date="2018-10" db="EMBL/GenBank/DDBJ databases">
        <title>Fifty Aureobasidium pullulans genomes reveal a recombining polyextremotolerant generalist.</title>
        <authorList>
            <person name="Gostincar C."/>
            <person name="Turk M."/>
            <person name="Zajc J."/>
            <person name="Gunde-Cimerman N."/>
        </authorList>
    </citation>
    <scope>NUCLEOTIDE SEQUENCE [LARGE SCALE GENOMIC DNA]</scope>
    <source>
        <strain evidence="7 8">EXF-1645</strain>
    </source>
</reference>
<dbReference type="SMART" id="SM00028">
    <property type="entry name" value="TPR"/>
    <property type="match status" value="3"/>
</dbReference>
<dbReference type="GO" id="GO:0005634">
    <property type="term" value="C:nucleus"/>
    <property type="evidence" value="ECO:0007669"/>
    <property type="project" value="TreeGrafter"/>
</dbReference>
<evidence type="ECO:0000256" key="3">
    <source>
        <dbReference type="ARBA" id="ARBA00023602"/>
    </source>
</evidence>
<feature type="compositionally biased region" description="Basic and acidic residues" evidence="5">
    <location>
        <begin position="187"/>
        <end position="204"/>
    </location>
</feature>
<dbReference type="CDD" id="cd21381">
    <property type="entry name" value="CTWD_TTC4"/>
    <property type="match status" value="1"/>
</dbReference>
<dbReference type="Proteomes" id="UP000308724">
    <property type="component" value="Unassembled WGS sequence"/>
</dbReference>
<name>A0A4T0BX75_AURPU</name>
<feature type="region of interest" description="Disordered" evidence="5">
    <location>
        <begin position="183"/>
        <end position="204"/>
    </location>
</feature>
<dbReference type="InterPro" id="IPR044059">
    <property type="entry name" value="Csn1/TTC4_wheel"/>
</dbReference>
<protein>
    <submittedName>
        <fullName evidence="7">TPR repeat protein-like protein</fullName>
    </submittedName>
</protein>
<feature type="compositionally biased region" description="Low complexity" evidence="5">
    <location>
        <begin position="43"/>
        <end position="54"/>
    </location>
</feature>
<evidence type="ECO:0000313" key="8">
    <source>
        <dbReference type="Proteomes" id="UP000308724"/>
    </source>
</evidence>
<dbReference type="InterPro" id="IPR011990">
    <property type="entry name" value="TPR-like_helical_dom_sf"/>
</dbReference>
<dbReference type="GO" id="GO:0051879">
    <property type="term" value="F:Hsp90 protein binding"/>
    <property type="evidence" value="ECO:0007669"/>
    <property type="project" value="InterPro"/>
</dbReference>
<dbReference type="Gene3D" id="1.25.40.10">
    <property type="entry name" value="Tetratricopeptide repeat domain"/>
    <property type="match status" value="1"/>
</dbReference>
<dbReference type="PANTHER" id="PTHR46035">
    <property type="entry name" value="TETRATRICOPEPTIDE REPEAT PROTEIN 4"/>
    <property type="match status" value="1"/>
</dbReference>
<evidence type="ECO:0000256" key="5">
    <source>
        <dbReference type="SAM" id="MobiDB-lite"/>
    </source>
</evidence>
<evidence type="ECO:0000256" key="1">
    <source>
        <dbReference type="ARBA" id="ARBA00022737"/>
    </source>
</evidence>
<comment type="similarity">
    <text evidence="3">Belongs to the TTC4 family.</text>
</comment>
<feature type="coiled-coil region" evidence="4">
    <location>
        <begin position="292"/>
        <end position="326"/>
    </location>
</feature>
<dbReference type="InterPro" id="IPR019734">
    <property type="entry name" value="TPR_rpt"/>
</dbReference>
<evidence type="ECO:0000313" key="7">
    <source>
        <dbReference type="EMBL" id="TIA39259.1"/>
    </source>
</evidence>
<dbReference type="GO" id="GO:0005829">
    <property type="term" value="C:cytosol"/>
    <property type="evidence" value="ECO:0007669"/>
    <property type="project" value="TreeGrafter"/>
</dbReference>
<evidence type="ECO:0000259" key="6">
    <source>
        <dbReference type="Pfam" id="PF18972"/>
    </source>
</evidence>
<proteinExistence type="inferred from homology"/>
<feature type="region of interest" description="Disordered" evidence="5">
    <location>
        <begin position="1"/>
        <end position="60"/>
    </location>
</feature>
<keyword evidence="2" id="KW-0802">TPR repeat</keyword>